<dbReference type="EMBL" id="RJVI01000003">
    <property type="protein sequence ID" value="ROR29562.1"/>
    <property type="molecule type" value="Genomic_DNA"/>
</dbReference>
<dbReference type="InterPro" id="IPR023229">
    <property type="entry name" value="T2SS_M_periplasmic_sf"/>
</dbReference>
<evidence type="ECO:0000256" key="4">
    <source>
        <dbReference type="ARBA" id="ARBA00022475"/>
    </source>
</evidence>
<dbReference type="OrthoDB" id="6120808at2"/>
<evidence type="ECO:0000256" key="3">
    <source>
        <dbReference type="ARBA" id="ARBA00022448"/>
    </source>
</evidence>
<evidence type="ECO:0000256" key="9">
    <source>
        <dbReference type="ARBA" id="ARBA00023136"/>
    </source>
</evidence>
<evidence type="ECO:0000256" key="1">
    <source>
        <dbReference type="ARBA" id="ARBA00004377"/>
    </source>
</evidence>
<organism evidence="11 12">
    <name type="scientific">Inmirania thermothiophila</name>
    <dbReference type="NCBI Taxonomy" id="1750597"/>
    <lineage>
        <taxon>Bacteria</taxon>
        <taxon>Pseudomonadati</taxon>
        <taxon>Pseudomonadota</taxon>
        <taxon>Gammaproteobacteria</taxon>
        <taxon>Chromatiales</taxon>
        <taxon>Ectothiorhodospiraceae</taxon>
        <taxon>Inmirania</taxon>
    </lineage>
</organism>
<keyword evidence="7 10" id="KW-0653">Protein transport</keyword>
<dbReference type="SUPFAM" id="SSF103054">
    <property type="entry name" value="General secretion pathway protein M, EpsM"/>
    <property type="match status" value="1"/>
</dbReference>
<evidence type="ECO:0000256" key="10">
    <source>
        <dbReference type="PIRNR" id="PIRNR006291"/>
    </source>
</evidence>
<dbReference type="GO" id="GO:0015627">
    <property type="term" value="C:type II protein secretion system complex"/>
    <property type="evidence" value="ECO:0007669"/>
    <property type="project" value="InterPro"/>
</dbReference>
<dbReference type="Proteomes" id="UP000276634">
    <property type="component" value="Unassembled WGS sequence"/>
</dbReference>
<evidence type="ECO:0000313" key="11">
    <source>
        <dbReference type="EMBL" id="ROR29562.1"/>
    </source>
</evidence>
<comment type="similarity">
    <text evidence="2 10">Belongs to the GSP M family.</text>
</comment>
<dbReference type="AlphaFoldDB" id="A0A3N1XWJ3"/>
<evidence type="ECO:0000256" key="2">
    <source>
        <dbReference type="ARBA" id="ARBA00010637"/>
    </source>
</evidence>
<dbReference type="InterPro" id="IPR006311">
    <property type="entry name" value="TAT_signal"/>
</dbReference>
<accession>A0A3N1XWJ3</accession>
<evidence type="ECO:0000256" key="8">
    <source>
        <dbReference type="ARBA" id="ARBA00022989"/>
    </source>
</evidence>
<sequence length="158" mass="16810">MRSWLAERTPRERAFLALGAAAAAALVFHLAVWAPLGKARAAAAHRLALRAQTLARMEAMAAEIRALRARTPAHDGEALLPAVERSAREAGLGAHVTRLRPEGETAVEVELADAPFDALVSWLATLEARHGLVAARLGVGRGEAPGRVSARLRLERPA</sequence>
<dbReference type="PROSITE" id="PS51318">
    <property type="entry name" value="TAT"/>
    <property type="match status" value="1"/>
</dbReference>
<gene>
    <name evidence="11" type="ORF">EDC57_2233</name>
</gene>
<evidence type="ECO:0000256" key="6">
    <source>
        <dbReference type="ARBA" id="ARBA00022692"/>
    </source>
</evidence>
<keyword evidence="6" id="KW-0812">Transmembrane</keyword>
<keyword evidence="12" id="KW-1185">Reference proteome</keyword>
<dbReference type="InterPro" id="IPR007690">
    <property type="entry name" value="T2SS_GspM"/>
</dbReference>
<keyword evidence="9 10" id="KW-0472">Membrane</keyword>
<comment type="subcellular location">
    <subcellularLocation>
        <location evidence="1">Cell inner membrane</location>
        <topology evidence="1">Single-pass membrane protein</topology>
    </subcellularLocation>
</comment>
<dbReference type="Gene3D" id="3.30.1360.100">
    <property type="entry name" value="General secretion pathway protein M, EpsM"/>
    <property type="match status" value="1"/>
</dbReference>
<keyword evidence="4 10" id="KW-1003">Cell membrane</keyword>
<keyword evidence="8" id="KW-1133">Transmembrane helix</keyword>
<proteinExistence type="inferred from homology"/>
<reference evidence="11 12" key="1">
    <citation type="submission" date="2018-11" db="EMBL/GenBank/DDBJ databases">
        <title>Genomic Encyclopedia of Type Strains, Phase IV (KMG-IV): sequencing the most valuable type-strain genomes for metagenomic binning, comparative biology and taxonomic classification.</title>
        <authorList>
            <person name="Goeker M."/>
        </authorList>
    </citation>
    <scope>NUCLEOTIDE SEQUENCE [LARGE SCALE GENOMIC DNA]</scope>
    <source>
        <strain evidence="11 12">DSM 100275</strain>
    </source>
</reference>
<keyword evidence="3 10" id="KW-0813">Transport</keyword>
<dbReference type="GO" id="GO:0005886">
    <property type="term" value="C:plasma membrane"/>
    <property type="evidence" value="ECO:0007669"/>
    <property type="project" value="UniProtKB-SubCell"/>
</dbReference>
<evidence type="ECO:0000256" key="7">
    <source>
        <dbReference type="ARBA" id="ARBA00022927"/>
    </source>
</evidence>
<comment type="caution">
    <text evidence="11">The sequence shown here is derived from an EMBL/GenBank/DDBJ whole genome shotgun (WGS) entry which is preliminary data.</text>
</comment>
<dbReference type="RefSeq" id="WP_123401975.1">
    <property type="nucleotide sequence ID" value="NZ_RJVI01000003.1"/>
</dbReference>
<dbReference type="Pfam" id="PF04612">
    <property type="entry name" value="T2SSM"/>
    <property type="match status" value="1"/>
</dbReference>
<evidence type="ECO:0000256" key="5">
    <source>
        <dbReference type="ARBA" id="ARBA00022519"/>
    </source>
</evidence>
<keyword evidence="5 10" id="KW-0997">Cell inner membrane</keyword>
<protein>
    <recommendedName>
        <fullName evidence="10">Type II secretion system protein M</fullName>
        <shortName evidence="10">T2SS protein M</shortName>
    </recommendedName>
    <alternativeName>
        <fullName evidence="10">General secretion pathway protein M</fullName>
    </alternativeName>
</protein>
<dbReference type="GO" id="GO:0015628">
    <property type="term" value="P:protein secretion by the type II secretion system"/>
    <property type="evidence" value="ECO:0007669"/>
    <property type="project" value="InterPro"/>
</dbReference>
<dbReference type="PIRSF" id="PIRSF006291">
    <property type="entry name" value="GspM"/>
    <property type="match status" value="1"/>
</dbReference>
<evidence type="ECO:0000313" key="12">
    <source>
        <dbReference type="Proteomes" id="UP000276634"/>
    </source>
</evidence>
<name>A0A3N1XWJ3_9GAMM</name>
<comment type="function">
    <text evidence="10">Inner membrane component of the type II secretion system required for the energy-dependent secretion of extracellular factors such as proteases and toxins from the periplasm.</text>
</comment>